<reference evidence="1" key="1">
    <citation type="submission" date="2020-06" db="EMBL/GenBank/DDBJ databases">
        <authorList>
            <person name="Onetto C."/>
        </authorList>
    </citation>
    <scope>NUCLEOTIDE SEQUENCE</scope>
</reference>
<dbReference type="EMBL" id="CAIJEO010000004">
    <property type="protein sequence ID" value="CAD0090638.1"/>
    <property type="molecule type" value="Genomic_DNA"/>
</dbReference>
<dbReference type="Proteomes" id="UP000714618">
    <property type="component" value="Unassembled WGS sequence"/>
</dbReference>
<protein>
    <submittedName>
        <fullName evidence="1">Uncharacterized protein</fullName>
    </submittedName>
</protein>
<gene>
    <name evidence="1" type="ORF">AWRI4233_LOCUS2799</name>
</gene>
<organism evidence="1 2">
    <name type="scientific">Aureobasidium mustum</name>
    <dbReference type="NCBI Taxonomy" id="2773714"/>
    <lineage>
        <taxon>Eukaryota</taxon>
        <taxon>Fungi</taxon>
        <taxon>Dikarya</taxon>
        <taxon>Ascomycota</taxon>
        <taxon>Pezizomycotina</taxon>
        <taxon>Dothideomycetes</taxon>
        <taxon>Dothideomycetidae</taxon>
        <taxon>Dothideales</taxon>
        <taxon>Saccotheciaceae</taxon>
        <taxon>Aureobasidium</taxon>
    </lineage>
</organism>
<dbReference type="OrthoDB" id="3853131at2759"/>
<sequence length="179" mass="20228">MSPTIDYEKVVPAMLGLTDSIIKLLNATSHREGCSKHTITALRTLIARERKIIQRQSTTIVDLRKRLLDVEEQLVAVQQGLKSNASTTSESSEDGDEKVDLSAVAELDRLDESPKQEVRFINTRDHENWLTRFQELSARAAASTLYDLQNIYSQMAERYTAELESKVEVDGESEWGEDV</sequence>
<comment type="caution">
    <text evidence="1">The sequence shown here is derived from an EMBL/GenBank/DDBJ whole genome shotgun (WGS) entry which is preliminary data.</text>
</comment>
<evidence type="ECO:0000313" key="2">
    <source>
        <dbReference type="Proteomes" id="UP000714618"/>
    </source>
</evidence>
<keyword evidence="2" id="KW-1185">Reference proteome</keyword>
<name>A0A9N8JMN7_9PEZI</name>
<accession>A0A9N8JMN7</accession>
<proteinExistence type="predicted"/>
<dbReference type="AlphaFoldDB" id="A0A9N8JMN7"/>
<evidence type="ECO:0000313" key="1">
    <source>
        <dbReference type="EMBL" id="CAD0090638.1"/>
    </source>
</evidence>